<accession>U1GQ38</accession>
<organism evidence="2 3">
    <name type="scientific">Endocarpon pusillum (strain Z07020 / HMAS-L-300199)</name>
    <name type="common">Lichen-forming fungus</name>
    <dbReference type="NCBI Taxonomy" id="1263415"/>
    <lineage>
        <taxon>Eukaryota</taxon>
        <taxon>Fungi</taxon>
        <taxon>Dikarya</taxon>
        <taxon>Ascomycota</taxon>
        <taxon>Pezizomycotina</taxon>
        <taxon>Eurotiomycetes</taxon>
        <taxon>Chaetothyriomycetidae</taxon>
        <taxon>Verrucariales</taxon>
        <taxon>Verrucariaceae</taxon>
        <taxon>Endocarpon</taxon>
    </lineage>
</organism>
<keyword evidence="1" id="KW-0472">Membrane</keyword>
<dbReference type="InterPro" id="IPR053137">
    <property type="entry name" value="NLR-like"/>
</dbReference>
<name>U1GQ38_ENDPU</name>
<feature type="transmembrane region" description="Helical" evidence="1">
    <location>
        <begin position="191"/>
        <end position="211"/>
    </location>
</feature>
<dbReference type="InterPro" id="IPR011990">
    <property type="entry name" value="TPR-like_helical_dom_sf"/>
</dbReference>
<dbReference type="HOGENOM" id="CLU_662267_0_0_1"/>
<dbReference type="AlphaFoldDB" id="U1GQ38"/>
<dbReference type="GeneID" id="19242980"/>
<keyword evidence="1" id="KW-0812">Transmembrane</keyword>
<dbReference type="Proteomes" id="UP000019373">
    <property type="component" value="Unassembled WGS sequence"/>
</dbReference>
<dbReference type="SUPFAM" id="SSF48452">
    <property type="entry name" value="TPR-like"/>
    <property type="match status" value="1"/>
</dbReference>
<dbReference type="OrthoDB" id="5986190at2759"/>
<gene>
    <name evidence="2" type="ORF">EPUS_08129</name>
</gene>
<feature type="transmembrane region" description="Helical" evidence="1">
    <location>
        <begin position="12"/>
        <end position="33"/>
    </location>
</feature>
<evidence type="ECO:0000313" key="2">
    <source>
        <dbReference type="EMBL" id="ERF74081.1"/>
    </source>
</evidence>
<proteinExistence type="predicted"/>
<keyword evidence="1" id="KW-1133">Transmembrane helix</keyword>
<dbReference type="EMBL" id="KE720898">
    <property type="protein sequence ID" value="ERF74081.1"/>
    <property type="molecule type" value="Genomic_DNA"/>
</dbReference>
<dbReference type="PANTHER" id="PTHR46082:SF6">
    <property type="entry name" value="AAA+ ATPASE DOMAIN-CONTAINING PROTEIN-RELATED"/>
    <property type="match status" value="1"/>
</dbReference>
<keyword evidence="3" id="KW-1185">Reference proteome</keyword>
<evidence type="ECO:0000256" key="1">
    <source>
        <dbReference type="SAM" id="Phobius"/>
    </source>
</evidence>
<feature type="transmembrane region" description="Helical" evidence="1">
    <location>
        <begin position="140"/>
        <end position="157"/>
    </location>
</feature>
<feature type="transmembrane region" description="Helical" evidence="1">
    <location>
        <begin position="279"/>
        <end position="299"/>
    </location>
</feature>
<protein>
    <submittedName>
        <fullName evidence="2">Uncharacterized protein</fullName>
    </submittedName>
</protein>
<dbReference type="RefSeq" id="XP_007800281.1">
    <property type="nucleotide sequence ID" value="XM_007802090.1"/>
</dbReference>
<dbReference type="Gene3D" id="1.25.40.10">
    <property type="entry name" value="Tetratricopeptide repeat domain"/>
    <property type="match status" value="1"/>
</dbReference>
<sequence length="415" mass="47684">MTNSPEVLWQSAYFSLVPLAISVMTQPCGDMLLLPSHNRIYLRVSPIVCALDSLAILIRFCVYISSGIGIRNSARKIEKKRFKVKFGLALRDADPDREEISRSLENLTFLRWILFAIGTLPTTIRLLAMGGVPWTKAFGIMFLVSFFVVEIVVVFIGKDLGRSSIPRSPQYKDDDPGAEKREEHLKKIDHLGAVFGLLLHMGLLTWAWIMICRRANGYLMRDVILLIKVITSILVLAKCSRMFRAKILLMSEDTEYSNPQRWVDGTFTVDEEEYLDSSIYSWTMFLVNIVTPLVWYRIYGYVRRFVDHPSRLASQHALARAYQANGQVKEAVSLLKEVVEIREQILAEDHPDRLVSQEVLATIYWDLGHHNNAVHMMKHVAGIRSQVLDEQHPGWKNSEAWLEYFKDELRELEPT</sequence>
<dbReference type="Pfam" id="PF13424">
    <property type="entry name" value="TPR_12"/>
    <property type="match status" value="1"/>
</dbReference>
<dbReference type="PANTHER" id="PTHR46082">
    <property type="entry name" value="ATP/GTP-BINDING PROTEIN-RELATED"/>
    <property type="match status" value="1"/>
</dbReference>
<feature type="transmembrane region" description="Helical" evidence="1">
    <location>
        <begin position="109"/>
        <end position="128"/>
    </location>
</feature>
<feature type="transmembrane region" description="Helical" evidence="1">
    <location>
        <begin position="40"/>
        <end position="65"/>
    </location>
</feature>
<reference evidence="3" key="1">
    <citation type="journal article" date="2014" name="BMC Genomics">
        <title>Genome characteristics reveal the impact of lichenization on lichen-forming fungus Endocarpon pusillum Hedwig (Verrucariales, Ascomycota).</title>
        <authorList>
            <person name="Wang Y.-Y."/>
            <person name="Liu B."/>
            <person name="Zhang X.-Y."/>
            <person name="Zhou Q.-M."/>
            <person name="Zhang T."/>
            <person name="Li H."/>
            <person name="Yu Y.-F."/>
            <person name="Zhang X.-L."/>
            <person name="Hao X.-Y."/>
            <person name="Wang M."/>
            <person name="Wang L."/>
            <person name="Wei J.-C."/>
        </authorList>
    </citation>
    <scope>NUCLEOTIDE SEQUENCE [LARGE SCALE GENOMIC DNA]</scope>
    <source>
        <strain evidence="3">Z07020 / HMAS-L-300199</strain>
    </source>
</reference>
<dbReference type="eggNOG" id="ENOG502T6JE">
    <property type="taxonomic scope" value="Eukaryota"/>
</dbReference>
<evidence type="ECO:0000313" key="3">
    <source>
        <dbReference type="Proteomes" id="UP000019373"/>
    </source>
</evidence>